<organism evidence="1 2">
    <name type="scientific">Araneus ventricosus</name>
    <name type="common">Orbweaver spider</name>
    <name type="synonym">Epeira ventricosa</name>
    <dbReference type="NCBI Taxonomy" id="182803"/>
    <lineage>
        <taxon>Eukaryota</taxon>
        <taxon>Metazoa</taxon>
        <taxon>Ecdysozoa</taxon>
        <taxon>Arthropoda</taxon>
        <taxon>Chelicerata</taxon>
        <taxon>Arachnida</taxon>
        <taxon>Araneae</taxon>
        <taxon>Araneomorphae</taxon>
        <taxon>Entelegynae</taxon>
        <taxon>Araneoidea</taxon>
        <taxon>Araneidae</taxon>
        <taxon>Araneus</taxon>
    </lineage>
</organism>
<reference evidence="1 2" key="1">
    <citation type="journal article" date="2019" name="Sci. Rep.">
        <title>Orb-weaving spider Araneus ventricosus genome elucidates the spidroin gene catalogue.</title>
        <authorList>
            <person name="Kono N."/>
            <person name="Nakamura H."/>
            <person name="Ohtoshi R."/>
            <person name="Moran D.A.P."/>
            <person name="Shinohara A."/>
            <person name="Yoshida Y."/>
            <person name="Fujiwara M."/>
            <person name="Mori M."/>
            <person name="Tomita M."/>
            <person name="Arakawa K."/>
        </authorList>
    </citation>
    <scope>NUCLEOTIDE SEQUENCE [LARGE SCALE GENOMIC DNA]</scope>
</reference>
<sequence length="200" mass="22511">FISQSCLTSTLALGISGQQSFTAFPISTKKDLLTSVPGVFLLSTGGGIGIYFTPWSDGGALFNAVLLLAGFWNEKCPRTPFLPEVKGIVVRNFFNCFVSCLLIRFPRKNWSTFPLSYLKFEIRSAALNIWQYKWDNGETRRSTYEIVPTVPNKPLGWRREELLFVSGHGPFPPYLLRLNLRTNDNCSCGEKGNPMHYATK</sequence>
<protein>
    <submittedName>
        <fullName evidence="1">Uncharacterized protein</fullName>
    </submittedName>
</protein>
<dbReference type="OrthoDB" id="6127956at2759"/>
<dbReference type="AlphaFoldDB" id="A0A4Y2U9T6"/>
<dbReference type="Proteomes" id="UP000499080">
    <property type="component" value="Unassembled WGS sequence"/>
</dbReference>
<gene>
    <name evidence="1" type="ORF">AVEN_262645_1</name>
</gene>
<keyword evidence="2" id="KW-1185">Reference proteome</keyword>
<evidence type="ECO:0000313" key="2">
    <source>
        <dbReference type="Proteomes" id="UP000499080"/>
    </source>
</evidence>
<feature type="non-terminal residue" evidence="1">
    <location>
        <position position="1"/>
    </location>
</feature>
<name>A0A4Y2U9T6_ARAVE</name>
<proteinExistence type="predicted"/>
<evidence type="ECO:0000313" key="1">
    <source>
        <dbReference type="EMBL" id="GBO09273.1"/>
    </source>
</evidence>
<comment type="caution">
    <text evidence="1">The sequence shown here is derived from an EMBL/GenBank/DDBJ whole genome shotgun (WGS) entry which is preliminary data.</text>
</comment>
<dbReference type="EMBL" id="BGPR01034758">
    <property type="protein sequence ID" value="GBO09273.1"/>
    <property type="molecule type" value="Genomic_DNA"/>
</dbReference>
<accession>A0A4Y2U9T6</accession>